<dbReference type="Gene3D" id="3.80.10.10">
    <property type="entry name" value="Ribonuclease Inhibitor"/>
    <property type="match status" value="1"/>
</dbReference>
<dbReference type="InterPro" id="IPR032675">
    <property type="entry name" value="LRR_dom_sf"/>
</dbReference>
<sequence>MSLPPEICGKIASFLRPVGGLQRITKTHKSVIRREERDLVTLSRVSRMWHVEATRVLWEVVILDWWDDEREADLKLGLLVRKGYYRHIRCISIQGNREDYMFHPPQLLQVIRHASLLSLEEVKIHVFDDTGVWHGLRSFVKAFLTLDIPHLSYFHLELLQISALISMPMLFPPPNPALSNTKNFLLRHPTIEDLGVHFYPQTGRGLDWGFLDSAQFLPRLRAYTGGQSDAAKFLAWPHLSAVTFHPDQPDPSFALTSQFTMFIECLECFPNIERLDLCWNVPFGGDVLKLLTDCFPNLQELSGLQVDANSIDFLRSLSTSPGTSYLPNLTHIGVTDANSQISSDLRADKAVIALPLLFPALRRCTRTLRSGSTPASASASDPGPGSNQRIYELIGREE</sequence>
<protein>
    <recommendedName>
        <fullName evidence="4">F-box domain-containing protein</fullName>
    </recommendedName>
</protein>
<gene>
    <name evidence="2" type="ORF">SISSUDRAFT_1117870</name>
</gene>
<dbReference type="SUPFAM" id="SSF52047">
    <property type="entry name" value="RNI-like"/>
    <property type="match status" value="1"/>
</dbReference>
<reference evidence="2 3" key="1">
    <citation type="journal article" date="2016" name="Mol. Biol. Evol.">
        <title>Comparative Genomics of Early-Diverging Mushroom-Forming Fungi Provides Insights into the Origins of Lignocellulose Decay Capabilities.</title>
        <authorList>
            <person name="Nagy L.G."/>
            <person name="Riley R."/>
            <person name="Tritt A."/>
            <person name="Adam C."/>
            <person name="Daum C."/>
            <person name="Floudas D."/>
            <person name="Sun H."/>
            <person name="Yadav J.S."/>
            <person name="Pangilinan J."/>
            <person name="Larsson K.H."/>
            <person name="Matsuura K."/>
            <person name="Barry K."/>
            <person name="Labutti K."/>
            <person name="Kuo R."/>
            <person name="Ohm R.A."/>
            <person name="Bhattacharya S.S."/>
            <person name="Shirouzu T."/>
            <person name="Yoshinaga Y."/>
            <person name="Martin F.M."/>
            <person name="Grigoriev I.V."/>
            <person name="Hibbett D.S."/>
        </authorList>
    </citation>
    <scope>NUCLEOTIDE SEQUENCE [LARGE SCALE GENOMIC DNA]</scope>
    <source>
        <strain evidence="2 3">HHB10207 ss-3</strain>
    </source>
</reference>
<feature type="region of interest" description="Disordered" evidence="1">
    <location>
        <begin position="369"/>
        <end position="398"/>
    </location>
</feature>
<keyword evidence="3" id="KW-1185">Reference proteome</keyword>
<evidence type="ECO:0000256" key="1">
    <source>
        <dbReference type="SAM" id="MobiDB-lite"/>
    </source>
</evidence>
<dbReference type="Proteomes" id="UP000076798">
    <property type="component" value="Unassembled WGS sequence"/>
</dbReference>
<accession>A0A166FUW4</accession>
<proteinExistence type="predicted"/>
<evidence type="ECO:0008006" key="4">
    <source>
        <dbReference type="Google" id="ProtNLM"/>
    </source>
</evidence>
<dbReference type="AlphaFoldDB" id="A0A166FUW4"/>
<feature type="compositionally biased region" description="Low complexity" evidence="1">
    <location>
        <begin position="370"/>
        <end position="386"/>
    </location>
</feature>
<dbReference type="EMBL" id="KV428025">
    <property type="protein sequence ID" value="KZT41020.1"/>
    <property type="molecule type" value="Genomic_DNA"/>
</dbReference>
<organism evidence="2 3">
    <name type="scientific">Sistotremastrum suecicum HHB10207 ss-3</name>
    <dbReference type="NCBI Taxonomy" id="1314776"/>
    <lineage>
        <taxon>Eukaryota</taxon>
        <taxon>Fungi</taxon>
        <taxon>Dikarya</taxon>
        <taxon>Basidiomycota</taxon>
        <taxon>Agaricomycotina</taxon>
        <taxon>Agaricomycetes</taxon>
        <taxon>Sistotremastrales</taxon>
        <taxon>Sistotremastraceae</taxon>
        <taxon>Sistotremastrum</taxon>
    </lineage>
</organism>
<evidence type="ECO:0000313" key="3">
    <source>
        <dbReference type="Proteomes" id="UP000076798"/>
    </source>
</evidence>
<name>A0A166FUW4_9AGAM</name>
<evidence type="ECO:0000313" key="2">
    <source>
        <dbReference type="EMBL" id="KZT41020.1"/>
    </source>
</evidence>